<evidence type="ECO:0000256" key="8">
    <source>
        <dbReference type="RuleBase" id="RU368068"/>
    </source>
</evidence>
<protein>
    <recommendedName>
        <fullName evidence="8">Glutathione hydrolase</fullName>
        <ecNumber evidence="8">2.3.2.2</ecNumber>
        <ecNumber evidence="8">3.4.19.13</ecNumber>
    </recommendedName>
    <alternativeName>
        <fullName evidence="8">Gamma-glutamyltransferase</fullName>
    </alternativeName>
    <alternativeName>
        <fullName evidence="8">Gamma-glutamyltranspeptidase</fullName>
    </alternativeName>
</protein>
<feature type="binding site" evidence="7">
    <location>
        <begin position="470"/>
        <end position="472"/>
    </location>
    <ligand>
        <name>L-glutamate</name>
        <dbReference type="ChEBI" id="CHEBI:29985"/>
    </ligand>
</feature>
<dbReference type="EC" id="2.3.2.2" evidence="8"/>
<keyword evidence="8" id="KW-0808">Transferase</keyword>
<evidence type="ECO:0000313" key="10">
    <source>
        <dbReference type="EMBL" id="ODV60239.1"/>
    </source>
</evidence>
<comment type="function">
    <text evidence="8">Cleaves the gamma-glutamyl peptide bond of glutathione and glutathione conjugates.</text>
</comment>
<keyword evidence="9" id="KW-0812">Transmembrane</keyword>
<dbReference type="UniPathway" id="UPA00204"/>
<dbReference type="PANTHER" id="PTHR11686">
    <property type="entry name" value="GAMMA GLUTAMYL TRANSPEPTIDASE"/>
    <property type="match status" value="1"/>
</dbReference>
<comment type="catalytic activity">
    <reaction evidence="5 8">
        <text>an N-terminal (5-L-glutamyl)-[peptide] + an alpha-amino acid = 5-L-glutamyl amino acid + an N-terminal L-alpha-aminoacyl-[peptide]</text>
        <dbReference type="Rhea" id="RHEA:23904"/>
        <dbReference type="Rhea" id="RHEA-COMP:9780"/>
        <dbReference type="Rhea" id="RHEA-COMP:9795"/>
        <dbReference type="ChEBI" id="CHEBI:77644"/>
        <dbReference type="ChEBI" id="CHEBI:78597"/>
        <dbReference type="ChEBI" id="CHEBI:78599"/>
        <dbReference type="ChEBI" id="CHEBI:78608"/>
        <dbReference type="EC" id="2.3.2.2"/>
    </reaction>
</comment>
<dbReference type="Gene3D" id="3.60.20.40">
    <property type="match status" value="1"/>
</dbReference>
<name>A0A1D2VF51_9ASCO</name>
<dbReference type="PRINTS" id="PR01210">
    <property type="entry name" value="GGTRANSPTASE"/>
</dbReference>
<dbReference type="FunFam" id="3.60.20.40:FF:000001">
    <property type="entry name" value="Gamma-glutamyltranspeptidase 1"/>
    <property type="match status" value="1"/>
</dbReference>
<organism evidence="10 11">
    <name type="scientific">Ascoidea rubescens DSM 1968</name>
    <dbReference type="NCBI Taxonomy" id="1344418"/>
    <lineage>
        <taxon>Eukaryota</taxon>
        <taxon>Fungi</taxon>
        <taxon>Dikarya</taxon>
        <taxon>Ascomycota</taxon>
        <taxon>Saccharomycotina</taxon>
        <taxon>Saccharomycetes</taxon>
        <taxon>Ascoideaceae</taxon>
        <taxon>Ascoidea</taxon>
    </lineage>
</organism>
<accession>A0A1D2VF51</accession>
<dbReference type="GO" id="GO:0103068">
    <property type="term" value="F:leukotriene C4 gamma-glutamyl transferase activity"/>
    <property type="evidence" value="ECO:0007669"/>
    <property type="project" value="UniProtKB-EC"/>
</dbReference>
<feature type="binding site" evidence="7">
    <location>
        <position position="547"/>
    </location>
    <ligand>
        <name>L-glutamate</name>
        <dbReference type="ChEBI" id="CHEBI:29985"/>
    </ligand>
</feature>
<dbReference type="GO" id="GO:0006805">
    <property type="term" value="P:xenobiotic metabolic process"/>
    <property type="evidence" value="ECO:0007669"/>
    <property type="project" value="EnsemblFungi"/>
</dbReference>
<comment type="catalytic activity">
    <reaction evidence="1 8">
        <text>an S-substituted glutathione + H2O = an S-substituted L-cysteinylglycine + L-glutamate</text>
        <dbReference type="Rhea" id="RHEA:59468"/>
        <dbReference type="ChEBI" id="CHEBI:15377"/>
        <dbReference type="ChEBI" id="CHEBI:29985"/>
        <dbReference type="ChEBI" id="CHEBI:90779"/>
        <dbReference type="ChEBI" id="CHEBI:143103"/>
        <dbReference type="EC" id="3.4.19.13"/>
    </reaction>
</comment>
<dbReference type="AlphaFoldDB" id="A0A1D2VF51"/>
<keyword evidence="11" id="KW-1185">Reference proteome</keyword>
<keyword evidence="9" id="KW-1133">Transmembrane helix</keyword>
<gene>
    <name evidence="10" type="ORF">ASCRUDRAFT_76273</name>
</gene>
<dbReference type="STRING" id="1344418.A0A1D2VF51"/>
<evidence type="ECO:0000256" key="4">
    <source>
        <dbReference type="ARBA" id="ARBA00009381"/>
    </source>
</evidence>
<reference evidence="11" key="1">
    <citation type="submission" date="2016-05" db="EMBL/GenBank/DDBJ databases">
        <title>Comparative genomics of biotechnologically important yeasts.</title>
        <authorList>
            <consortium name="DOE Joint Genome Institute"/>
            <person name="Riley R."/>
            <person name="Haridas S."/>
            <person name="Wolfe K.H."/>
            <person name="Lopes M.R."/>
            <person name="Hittinger C.T."/>
            <person name="Goker M."/>
            <person name="Salamov A."/>
            <person name="Wisecaver J."/>
            <person name="Long T.M."/>
            <person name="Aerts A.L."/>
            <person name="Barry K."/>
            <person name="Choi C."/>
            <person name="Clum A."/>
            <person name="Coughlan A.Y."/>
            <person name="Deshpande S."/>
            <person name="Douglass A.P."/>
            <person name="Hanson S.J."/>
            <person name="Klenk H.-P."/>
            <person name="Labutti K."/>
            <person name="Lapidus A."/>
            <person name="Lindquist E."/>
            <person name="Lipzen A."/>
            <person name="Meier-Kolthoff J.P."/>
            <person name="Ohm R.A."/>
            <person name="Otillar R.P."/>
            <person name="Pangilinan J."/>
            <person name="Peng Y."/>
            <person name="Rokas A."/>
            <person name="Rosa C.A."/>
            <person name="Scheuner C."/>
            <person name="Sibirny A.A."/>
            <person name="Slot J.C."/>
            <person name="Stielow J.B."/>
            <person name="Sun H."/>
            <person name="Kurtzman C.P."/>
            <person name="Blackwell M."/>
            <person name="Grigoriev I.V."/>
            <person name="Jeffries T.W."/>
        </authorList>
    </citation>
    <scope>NUCLEOTIDE SEQUENCE [LARGE SCALE GENOMIC DNA]</scope>
    <source>
        <strain evidence="11">DSM 1968</strain>
    </source>
</reference>
<proteinExistence type="inferred from homology"/>
<dbReference type="InterPro" id="IPR000101">
    <property type="entry name" value="GGT_peptidase"/>
</dbReference>
<dbReference type="InterPro" id="IPR043138">
    <property type="entry name" value="GGT_lsub"/>
</dbReference>
<evidence type="ECO:0000313" key="11">
    <source>
        <dbReference type="Proteomes" id="UP000095038"/>
    </source>
</evidence>
<dbReference type="Gene3D" id="1.10.246.130">
    <property type="match status" value="1"/>
</dbReference>
<dbReference type="InterPro" id="IPR043137">
    <property type="entry name" value="GGT_ssub_C"/>
</dbReference>
<dbReference type="Pfam" id="PF01019">
    <property type="entry name" value="G_glu_transpept"/>
    <property type="match status" value="1"/>
</dbReference>
<dbReference type="Proteomes" id="UP000095038">
    <property type="component" value="Unassembled WGS sequence"/>
</dbReference>
<feature type="binding site" evidence="7">
    <location>
        <position position="165"/>
    </location>
    <ligand>
        <name>L-glutamate</name>
        <dbReference type="ChEBI" id="CHEBI:29985"/>
    </ligand>
</feature>
<dbReference type="NCBIfam" id="TIGR00066">
    <property type="entry name" value="g_glut_trans"/>
    <property type="match status" value="1"/>
</dbReference>
<dbReference type="GeneID" id="30967039"/>
<evidence type="ECO:0000256" key="5">
    <source>
        <dbReference type="ARBA" id="ARBA00047417"/>
    </source>
</evidence>
<dbReference type="PANTHER" id="PTHR11686:SF9">
    <property type="entry name" value="RE13973P"/>
    <property type="match status" value="1"/>
</dbReference>
<dbReference type="GO" id="GO:0005886">
    <property type="term" value="C:plasma membrane"/>
    <property type="evidence" value="ECO:0007669"/>
    <property type="project" value="TreeGrafter"/>
</dbReference>
<evidence type="ECO:0000256" key="6">
    <source>
        <dbReference type="PIRSR" id="PIRSR600101-1"/>
    </source>
</evidence>
<feature type="transmembrane region" description="Helical" evidence="9">
    <location>
        <begin position="30"/>
        <end position="48"/>
    </location>
</feature>
<evidence type="ECO:0000256" key="7">
    <source>
        <dbReference type="PIRSR" id="PIRSR600101-2"/>
    </source>
</evidence>
<evidence type="ECO:0000256" key="1">
    <source>
        <dbReference type="ARBA" id="ARBA00001049"/>
    </source>
</evidence>
<evidence type="ECO:0000256" key="3">
    <source>
        <dbReference type="ARBA" id="ARBA00005115"/>
    </source>
</evidence>
<dbReference type="GO" id="GO:0036374">
    <property type="term" value="F:glutathione hydrolase activity"/>
    <property type="evidence" value="ECO:0007669"/>
    <property type="project" value="UniProtKB-UniRule"/>
</dbReference>
<dbReference type="EMBL" id="KV454482">
    <property type="protein sequence ID" value="ODV60239.1"/>
    <property type="molecule type" value="Genomic_DNA"/>
</dbReference>
<keyword evidence="8" id="KW-0012">Acyltransferase</keyword>
<feature type="binding site" evidence="7">
    <location>
        <begin position="522"/>
        <end position="523"/>
    </location>
    <ligand>
        <name>L-glutamate</name>
        <dbReference type="ChEBI" id="CHEBI:29985"/>
    </ligand>
</feature>
<comment type="catalytic activity">
    <reaction evidence="2 8">
        <text>glutathione + H2O = L-cysteinylglycine + L-glutamate</text>
        <dbReference type="Rhea" id="RHEA:28807"/>
        <dbReference type="ChEBI" id="CHEBI:15377"/>
        <dbReference type="ChEBI" id="CHEBI:29985"/>
        <dbReference type="ChEBI" id="CHEBI:57925"/>
        <dbReference type="ChEBI" id="CHEBI:61694"/>
        <dbReference type="EC" id="3.4.19.13"/>
    </reaction>
</comment>
<evidence type="ECO:0000256" key="2">
    <source>
        <dbReference type="ARBA" id="ARBA00001089"/>
    </source>
</evidence>
<dbReference type="GO" id="GO:0006751">
    <property type="term" value="P:glutathione catabolic process"/>
    <property type="evidence" value="ECO:0007669"/>
    <property type="project" value="UniProtKB-UniRule"/>
</dbReference>
<keyword evidence="8" id="KW-0378">Hydrolase</keyword>
<dbReference type="SUPFAM" id="SSF56235">
    <property type="entry name" value="N-terminal nucleophile aminohydrolases (Ntn hydrolases)"/>
    <property type="match status" value="1"/>
</dbReference>
<keyword evidence="9" id="KW-0472">Membrane</keyword>
<dbReference type="InParanoid" id="A0A1D2VF51"/>
<dbReference type="OrthoDB" id="1081007at2759"/>
<feature type="binding site" evidence="7">
    <location>
        <position position="494"/>
    </location>
    <ligand>
        <name>L-glutamate</name>
        <dbReference type="ChEBI" id="CHEBI:29985"/>
    </ligand>
</feature>
<comment type="pathway">
    <text evidence="3 8">Sulfur metabolism; glutathione metabolism.</text>
</comment>
<dbReference type="FunCoup" id="A0A1D2VF51">
    <property type="interactions" value="165"/>
</dbReference>
<feature type="active site" description="Nucleophile" evidence="6">
    <location>
        <position position="452"/>
    </location>
</feature>
<dbReference type="RefSeq" id="XP_020046546.1">
    <property type="nucleotide sequence ID" value="XM_020193403.1"/>
</dbReference>
<dbReference type="EC" id="3.4.19.13" evidence="8"/>
<evidence type="ECO:0000256" key="9">
    <source>
        <dbReference type="SAM" id="Phobius"/>
    </source>
</evidence>
<sequence length="653" mass="73752">MAKESSVAEKNPAEAIAFNRRAFGRTNYKFSISLVVAILLVWSFKFLHQNFFYLDDFSYFKRISSKLLENRGHILDGFGEFSSTFEPDETHLKTGEHGAVTSDVEVCSKLGVSILRDHEGNAADAAVTVGLCIGLIESFSAGIGGGGFILSSNYDKDEVITINAREMAPRKAYKDMFNYQEDKAKFGGLAIAIPGELKGLYTLYEKHGSGNVSWRELILPVIELAENGWNASVVLEKVALRLGEAILKNPDDWDFLINKDNENNLIKEGDLIQRKNFANTLRLIANNGSDLIFYDPEGPIVNSLINVIERHGGIITKEDFENYYVKVEPALKTSFKKSRYDVYTTSSSACSGAALIAAINILDGFPLEDLEEQYDLEPIATQRLVETMKWLASARSLMGDNDDDDKVGKQRIEEVLSEDWSDKARMKINDNFTLSSWKDYKPAYEINEPHGTTSFSIVDKYDNAISMISTVNLYFGSMVIDRKTGIILNDEMDDFSIPTKENEFKLQPSIFNFIKPFKRPLSSSAPVIIKDKKNGNLPDLVLSASGGSRITTSILQAIIRIYHYDMTLLESISFPRLHHQLLPNEILVEKETDYFRFNSSDEKYKRMIKEMREKGHKIELISSVSAMNGIKRRQTKLEAVADWWRKRGGGWCY</sequence>
<dbReference type="InterPro" id="IPR029055">
    <property type="entry name" value="Ntn_hydrolases_N"/>
</dbReference>
<dbReference type="GO" id="GO:0000324">
    <property type="term" value="C:fungal-type vacuole"/>
    <property type="evidence" value="ECO:0007669"/>
    <property type="project" value="EnsemblFungi"/>
</dbReference>
<comment type="similarity">
    <text evidence="4">Belongs to the gamma-glutamyltransferase family.</text>
</comment>